<dbReference type="GO" id="GO:0004252">
    <property type="term" value="F:serine-type endopeptidase activity"/>
    <property type="evidence" value="ECO:0007669"/>
    <property type="project" value="InterPro"/>
</dbReference>
<dbReference type="EMBL" id="PSQE01000003">
    <property type="protein sequence ID" value="RHN69113.1"/>
    <property type="molecule type" value="Genomic_DNA"/>
</dbReference>
<dbReference type="InterPro" id="IPR036852">
    <property type="entry name" value="Peptidase_S8/S53_dom_sf"/>
</dbReference>
<dbReference type="Proteomes" id="UP000265566">
    <property type="component" value="Chromosome 3"/>
</dbReference>
<reference evidence="4 7" key="2">
    <citation type="journal article" date="2014" name="BMC Genomics">
        <title>An improved genome release (version Mt4.0) for the model legume Medicago truncatula.</title>
        <authorList>
            <person name="Tang H."/>
            <person name="Krishnakumar V."/>
            <person name="Bidwell S."/>
            <person name="Rosen B."/>
            <person name="Chan A."/>
            <person name="Zhou S."/>
            <person name="Gentzbittel L."/>
            <person name="Childs K.L."/>
            <person name="Yandell M."/>
            <person name="Gundlach H."/>
            <person name="Mayer K.F."/>
            <person name="Schwartz D.C."/>
            <person name="Town C.D."/>
        </authorList>
    </citation>
    <scope>GENOME REANNOTATION</scope>
    <source>
        <strain evidence="6 7">cv. Jemalong A17</strain>
    </source>
</reference>
<reference evidence="6" key="3">
    <citation type="submission" date="2015-04" db="UniProtKB">
        <authorList>
            <consortium name="EnsemblPlants"/>
        </authorList>
    </citation>
    <scope>IDENTIFICATION</scope>
    <source>
        <strain evidence="6">cv. Jemalong A17</strain>
    </source>
</reference>
<evidence type="ECO:0000313" key="6">
    <source>
        <dbReference type="EnsemblPlants" id="AES71856"/>
    </source>
</evidence>
<keyword evidence="7" id="KW-1185">Reference proteome</keyword>
<evidence type="ECO:0000313" key="7">
    <source>
        <dbReference type="Proteomes" id="UP000002051"/>
    </source>
</evidence>
<reference evidence="5" key="4">
    <citation type="journal article" date="2018" name="Nat. Plants">
        <title>Whole-genome landscape of Medicago truncatula symbiotic genes.</title>
        <authorList>
            <person name="Pecrix Y."/>
            <person name="Gamas P."/>
            <person name="Carrere S."/>
        </authorList>
    </citation>
    <scope>NUCLEOTIDE SEQUENCE</scope>
    <source>
        <tissue evidence="5">Leaves</tissue>
    </source>
</reference>
<accession>G7J9L7</accession>
<dbReference type="GO" id="GO:0005576">
    <property type="term" value="C:extracellular region"/>
    <property type="evidence" value="ECO:0007669"/>
    <property type="project" value="UniProtKB-SubCell"/>
</dbReference>
<evidence type="ECO:0000256" key="3">
    <source>
        <dbReference type="ARBA" id="ARBA00022729"/>
    </source>
</evidence>
<protein>
    <submittedName>
        <fullName evidence="5">Putative tripeptidyl-peptidase II</fullName>
        <ecNumber evidence="5">3.4.14.10</ecNumber>
    </submittedName>
    <submittedName>
        <fullName evidence="4">Subtilisin-like serine protease, putative</fullName>
    </submittedName>
</protein>
<dbReference type="PANTHER" id="PTHR10795">
    <property type="entry name" value="PROPROTEIN CONVERTASE SUBTILISIN/KEXIN"/>
    <property type="match status" value="1"/>
</dbReference>
<evidence type="ECO:0000313" key="5">
    <source>
        <dbReference type="EMBL" id="RHN69113.1"/>
    </source>
</evidence>
<comment type="subcellular location">
    <subcellularLocation>
        <location evidence="1">Secreted</location>
    </subcellularLocation>
</comment>
<gene>
    <name evidence="4" type="ordered locus">MTR_3g083490</name>
    <name evidence="5" type="ORF">MtrunA17_Chr3g0121211</name>
</gene>
<keyword evidence="3" id="KW-0732">Signal</keyword>
<keyword evidence="4" id="KW-0645">Protease</keyword>
<dbReference type="GO" id="GO:0006508">
    <property type="term" value="P:proteolysis"/>
    <property type="evidence" value="ECO:0007669"/>
    <property type="project" value="UniProtKB-KW"/>
</dbReference>
<evidence type="ECO:0000313" key="4">
    <source>
        <dbReference type="EMBL" id="AES71856.1"/>
    </source>
</evidence>
<evidence type="ECO:0000256" key="2">
    <source>
        <dbReference type="ARBA" id="ARBA00011073"/>
    </source>
</evidence>
<dbReference type="EC" id="3.4.14.10" evidence="5"/>
<sequence length="87" mass="9494">MDHICASYIIVLVVPLLKDGSSIGSFHAIQQGVTVVFSAANYEVSPEPSLVRNVEPWSLCVAASSIDRNFPTKIIIGEIIFTRYNAI</sequence>
<keyword evidence="5" id="KW-0378">Hydrolase</keyword>
<dbReference type="InterPro" id="IPR045051">
    <property type="entry name" value="SBT"/>
</dbReference>
<evidence type="ECO:0000256" key="1">
    <source>
        <dbReference type="ARBA" id="ARBA00004613"/>
    </source>
</evidence>
<dbReference type="EMBL" id="CM001219">
    <property type="protein sequence ID" value="AES71856.1"/>
    <property type="molecule type" value="Genomic_DNA"/>
</dbReference>
<comment type="similarity">
    <text evidence="2">Belongs to the peptidase S8 family.</text>
</comment>
<organism evidence="4 7">
    <name type="scientific">Medicago truncatula</name>
    <name type="common">Barrel medic</name>
    <name type="synonym">Medicago tribuloides</name>
    <dbReference type="NCBI Taxonomy" id="3880"/>
    <lineage>
        <taxon>Eukaryota</taxon>
        <taxon>Viridiplantae</taxon>
        <taxon>Streptophyta</taxon>
        <taxon>Embryophyta</taxon>
        <taxon>Tracheophyta</taxon>
        <taxon>Spermatophyta</taxon>
        <taxon>Magnoliopsida</taxon>
        <taxon>eudicotyledons</taxon>
        <taxon>Gunneridae</taxon>
        <taxon>Pentapetalae</taxon>
        <taxon>rosids</taxon>
        <taxon>fabids</taxon>
        <taxon>Fabales</taxon>
        <taxon>Fabaceae</taxon>
        <taxon>Papilionoideae</taxon>
        <taxon>50 kb inversion clade</taxon>
        <taxon>NPAAA clade</taxon>
        <taxon>Hologalegina</taxon>
        <taxon>IRL clade</taxon>
        <taxon>Trifolieae</taxon>
        <taxon>Medicago</taxon>
    </lineage>
</organism>
<proteinExistence type="inferred from homology"/>
<dbReference type="PaxDb" id="3880-AES71856"/>
<dbReference type="GO" id="GO:0008240">
    <property type="term" value="F:tripeptidyl-peptidase activity"/>
    <property type="evidence" value="ECO:0007669"/>
    <property type="project" value="UniProtKB-EC"/>
</dbReference>
<dbReference type="AlphaFoldDB" id="G7J9L7"/>
<dbReference type="EnsemblPlants" id="AES71856">
    <property type="protein sequence ID" value="AES71856"/>
    <property type="gene ID" value="MTR_3g083490"/>
</dbReference>
<dbReference type="HOGENOM" id="CLU_2486768_0_0_1"/>
<dbReference type="Gene3D" id="3.40.50.200">
    <property type="entry name" value="Peptidase S8/S53 domain"/>
    <property type="match status" value="1"/>
</dbReference>
<reference evidence="4 7" key="1">
    <citation type="journal article" date="2011" name="Nature">
        <title>The Medicago genome provides insight into the evolution of rhizobial symbioses.</title>
        <authorList>
            <person name="Young N.D."/>
            <person name="Debelle F."/>
            <person name="Oldroyd G.E."/>
            <person name="Geurts R."/>
            <person name="Cannon S.B."/>
            <person name="Udvardi M.K."/>
            <person name="Benedito V.A."/>
            <person name="Mayer K.F."/>
            <person name="Gouzy J."/>
            <person name="Schoof H."/>
            <person name="Van de Peer Y."/>
            <person name="Proost S."/>
            <person name="Cook D.R."/>
            <person name="Meyers B.C."/>
            <person name="Spannagl M."/>
            <person name="Cheung F."/>
            <person name="De Mita S."/>
            <person name="Krishnakumar V."/>
            <person name="Gundlach H."/>
            <person name="Zhou S."/>
            <person name="Mudge J."/>
            <person name="Bharti A.K."/>
            <person name="Murray J.D."/>
            <person name="Naoumkina M.A."/>
            <person name="Rosen B."/>
            <person name="Silverstein K.A."/>
            <person name="Tang H."/>
            <person name="Rombauts S."/>
            <person name="Zhao P.X."/>
            <person name="Zhou P."/>
            <person name="Barbe V."/>
            <person name="Bardou P."/>
            <person name="Bechner M."/>
            <person name="Bellec A."/>
            <person name="Berger A."/>
            <person name="Berges H."/>
            <person name="Bidwell S."/>
            <person name="Bisseling T."/>
            <person name="Choisne N."/>
            <person name="Couloux A."/>
            <person name="Denny R."/>
            <person name="Deshpande S."/>
            <person name="Dai X."/>
            <person name="Doyle J.J."/>
            <person name="Dudez A.M."/>
            <person name="Farmer A.D."/>
            <person name="Fouteau S."/>
            <person name="Franken C."/>
            <person name="Gibelin C."/>
            <person name="Gish J."/>
            <person name="Goldstein S."/>
            <person name="Gonzalez A.J."/>
            <person name="Green P.J."/>
            <person name="Hallab A."/>
            <person name="Hartog M."/>
            <person name="Hua A."/>
            <person name="Humphray S.J."/>
            <person name="Jeong D.H."/>
            <person name="Jing Y."/>
            <person name="Jocker A."/>
            <person name="Kenton S.M."/>
            <person name="Kim D.J."/>
            <person name="Klee K."/>
            <person name="Lai H."/>
            <person name="Lang C."/>
            <person name="Lin S."/>
            <person name="Macmil S.L."/>
            <person name="Magdelenat G."/>
            <person name="Matthews L."/>
            <person name="McCorrison J."/>
            <person name="Monaghan E.L."/>
            <person name="Mun J.H."/>
            <person name="Najar F.Z."/>
            <person name="Nicholson C."/>
            <person name="Noirot C."/>
            <person name="O'Bleness M."/>
            <person name="Paule C.R."/>
            <person name="Poulain J."/>
            <person name="Prion F."/>
            <person name="Qin B."/>
            <person name="Qu C."/>
            <person name="Retzel E.F."/>
            <person name="Riddle C."/>
            <person name="Sallet E."/>
            <person name="Samain S."/>
            <person name="Samson N."/>
            <person name="Sanders I."/>
            <person name="Saurat O."/>
            <person name="Scarpelli C."/>
            <person name="Schiex T."/>
            <person name="Segurens B."/>
            <person name="Severin A.J."/>
            <person name="Sherrier D.J."/>
            <person name="Shi R."/>
            <person name="Sims S."/>
            <person name="Singer S.R."/>
            <person name="Sinharoy S."/>
            <person name="Sterck L."/>
            <person name="Viollet A."/>
            <person name="Wang B.B."/>
            <person name="Wang K."/>
            <person name="Wang M."/>
            <person name="Wang X."/>
            <person name="Warfsmann J."/>
            <person name="Weissenbach J."/>
            <person name="White D.D."/>
            <person name="White J.D."/>
            <person name="Wiley G.B."/>
            <person name="Wincker P."/>
            <person name="Xing Y."/>
            <person name="Yang L."/>
            <person name="Yao Z."/>
            <person name="Ying F."/>
            <person name="Zhai J."/>
            <person name="Zhou L."/>
            <person name="Zuber A."/>
            <person name="Denarie J."/>
            <person name="Dixon R.A."/>
            <person name="May G.D."/>
            <person name="Schwartz D.C."/>
            <person name="Rogers J."/>
            <person name="Quetier F."/>
            <person name="Town C.D."/>
            <person name="Roe B.A."/>
        </authorList>
    </citation>
    <scope>NUCLEOTIDE SEQUENCE [LARGE SCALE GENOMIC DNA]</scope>
    <source>
        <strain evidence="4">A17</strain>
        <strain evidence="6 7">cv. Jemalong A17</strain>
    </source>
</reference>
<dbReference type="Gramene" id="rna17542">
    <property type="protein sequence ID" value="RHN69113.1"/>
    <property type="gene ID" value="gene17542"/>
</dbReference>
<dbReference type="STRING" id="3880.G7J9L7"/>
<dbReference type="SUPFAM" id="SSF52743">
    <property type="entry name" value="Subtilisin-like"/>
    <property type="match status" value="1"/>
</dbReference>
<name>G7J9L7_MEDTR</name>
<dbReference type="Proteomes" id="UP000002051">
    <property type="component" value="Chromosome 3"/>
</dbReference>